<evidence type="ECO:0000313" key="3">
    <source>
        <dbReference type="Proteomes" id="UP000837803"/>
    </source>
</evidence>
<comment type="caution">
    <text evidence="2">The sequence shown here is derived from an EMBL/GenBank/DDBJ whole genome shotgun (WGS) entry which is preliminary data.</text>
</comment>
<dbReference type="RefSeq" id="WP_238749865.1">
    <property type="nucleotide sequence ID" value="NZ_CAKLPZ010000001.1"/>
</dbReference>
<keyword evidence="3" id="KW-1185">Reference proteome</keyword>
<dbReference type="Proteomes" id="UP000837803">
    <property type="component" value="Unassembled WGS sequence"/>
</dbReference>
<accession>A0ABM9AZA4</accession>
<name>A0ABM9AZA4_9BACT</name>
<protein>
    <submittedName>
        <fullName evidence="2">Uncharacterized protein</fullName>
    </submittedName>
</protein>
<evidence type="ECO:0000313" key="2">
    <source>
        <dbReference type="EMBL" id="CAH0999657.1"/>
    </source>
</evidence>
<gene>
    <name evidence="2" type="ORF">LEM8419_00957</name>
</gene>
<feature type="signal peptide" evidence="1">
    <location>
        <begin position="1"/>
        <end position="20"/>
    </location>
</feature>
<feature type="chain" id="PRO_5046255555" evidence="1">
    <location>
        <begin position="21"/>
        <end position="360"/>
    </location>
</feature>
<reference evidence="2" key="1">
    <citation type="submission" date="2021-12" db="EMBL/GenBank/DDBJ databases">
        <authorList>
            <person name="Rodrigo-Torres L."/>
            <person name="Arahal R. D."/>
            <person name="Lucena T."/>
        </authorList>
    </citation>
    <scope>NUCLEOTIDE SEQUENCE</scope>
    <source>
        <strain evidence="2">CECT 8419</strain>
    </source>
</reference>
<evidence type="ECO:0000256" key="1">
    <source>
        <dbReference type="SAM" id="SignalP"/>
    </source>
</evidence>
<proteinExistence type="predicted"/>
<dbReference type="EMBL" id="CAKLPZ010000001">
    <property type="protein sequence ID" value="CAH0999657.1"/>
    <property type="molecule type" value="Genomic_DNA"/>
</dbReference>
<organism evidence="2 3">
    <name type="scientific">Neolewinella maritima</name>
    <dbReference type="NCBI Taxonomy" id="1383882"/>
    <lineage>
        <taxon>Bacteria</taxon>
        <taxon>Pseudomonadati</taxon>
        <taxon>Bacteroidota</taxon>
        <taxon>Saprospiria</taxon>
        <taxon>Saprospirales</taxon>
        <taxon>Lewinellaceae</taxon>
        <taxon>Neolewinella</taxon>
    </lineage>
</organism>
<sequence length="360" mass="40261">MSAVFNPTLVLLLLSFSVSAQSVFDAFYGPEVNRAVAVTLTLPLDSIAARSPNEQAGQLTFADHSGAVRTFGVDVSIRGKFRQTKCGFPPLKLDFDKSELRASGLAKHDKYKLVAACYADSSAQILILKEYLAYRAYALLSPEAHFRTQLLRITYRDAAAAQAERTEYAFLIEDPDEMAERAGGEESDDMLGLTPNRYAPTAEATHALAQYLLGNGDWSLTLQRNVKIVTLPNQQLVPVGYDFDFSGWVGAPYASPSRDQGQQSIYERVYLGYQQSDRTLNEVNQAFRSRRRDLLRLIADFDLIDKQERTVLQRFVQRFFDEVGAMSTNTEQEFYRQLRGQTASVIPPGARPSFYGSSAR</sequence>
<keyword evidence="1" id="KW-0732">Signal</keyword>